<dbReference type="CDD" id="cd03786">
    <property type="entry name" value="GTB_UDP-GlcNAc_2-Epimerase"/>
    <property type="match status" value="1"/>
</dbReference>
<gene>
    <name evidence="3" type="ORF">DI563_09010</name>
</gene>
<evidence type="ECO:0000313" key="3">
    <source>
        <dbReference type="EMBL" id="PZQ75689.1"/>
    </source>
</evidence>
<evidence type="ECO:0000259" key="2">
    <source>
        <dbReference type="Pfam" id="PF02350"/>
    </source>
</evidence>
<comment type="caution">
    <text evidence="3">The sequence shown here is derived from an EMBL/GenBank/DDBJ whole genome shotgun (WGS) entry which is preliminary data.</text>
</comment>
<dbReference type="InterPro" id="IPR029767">
    <property type="entry name" value="WecB-like"/>
</dbReference>
<keyword evidence="1" id="KW-0413">Isomerase</keyword>
<dbReference type="GO" id="GO:0016853">
    <property type="term" value="F:isomerase activity"/>
    <property type="evidence" value="ECO:0007669"/>
    <property type="project" value="UniProtKB-KW"/>
</dbReference>
<dbReference type="PANTHER" id="PTHR43174:SF1">
    <property type="entry name" value="UDP-N-ACETYLGLUCOSAMINE 2-EPIMERASE"/>
    <property type="match status" value="1"/>
</dbReference>
<feature type="domain" description="UDP-N-acetylglucosamine 2-epimerase" evidence="2">
    <location>
        <begin position="28"/>
        <end position="365"/>
    </location>
</feature>
<organism evidence="3 4">
    <name type="scientific">Variovorax paradoxus</name>
    <dbReference type="NCBI Taxonomy" id="34073"/>
    <lineage>
        <taxon>Bacteria</taxon>
        <taxon>Pseudomonadati</taxon>
        <taxon>Pseudomonadota</taxon>
        <taxon>Betaproteobacteria</taxon>
        <taxon>Burkholderiales</taxon>
        <taxon>Comamonadaceae</taxon>
        <taxon>Variovorax</taxon>
    </lineage>
</organism>
<dbReference type="Proteomes" id="UP000249135">
    <property type="component" value="Unassembled WGS sequence"/>
</dbReference>
<name>A0A2W5QGY8_VARPD</name>
<protein>
    <submittedName>
        <fullName evidence="3">UDP-N-acetylglucosamine 2-epimerase (Non-hydrolyzing)</fullName>
    </submittedName>
</protein>
<sequence>MRKVMTIVGTRPELIKMSAVIGRLDRLTEHVLVHTGQNYDYALNQVFFDDLGIRKPDHFLEVAGSKAVETISNVILKVDGILEAEQPEAVLIYGDTNSGLAVIAAKRRKIPVFHMEAGNRCFDQRVPEELNRKVIDHLSDVNMTLTEHARRYLLAEGLPPETTFVVGSHMEEVLALHAERIRASSILARLALTPGNYFIVSAHREENVDDTERLSALLDCLDRLATTHRKPVIVSTHPRTKNRMDALAGHRSRRRDSNDLVRFLDPFGFTDYIHLQQHAACVLSDSGTITEEASLLNFPAVTMRESHERPEGMDAGTLIMCALNPDRLLDAVRCATDQQGHQRRFAGSVQDYKGGDVSAKVVKIVLSYIDYINNRVWHKPN</sequence>
<dbReference type="InterPro" id="IPR003331">
    <property type="entry name" value="UDP_GlcNAc_Epimerase_2_dom"/>
</dbReference>
<dbReference type="AlphaFoldDB" id="A0A2W5QGY8"/>
<dbReference type="PANTHER" id="PTHR43174">
    <property type="entry name" value="UDP-N-ACETYLGLUCOSAMINE 2-EPIMERASE"/>
    <property type="match status" value="1"/>
</dbReference>
<reference evidence="3 4" key="1">
    <citation type="submission" date="2017-08" db="EMBL/GenBank/DDBJ databases">
        <title>Infants hospitalized years apart are colonized by the same room-sourced microbial strains.</title>
        <authorList>
            <person name="Brooks B."/>
            <person name="Olm M.R."/>
            <person name="Firek B.A."/>
            <person name="Baker R."/>
            <person name="Thomas B.C."/>
            <person name="Morowitz M.J."/>
            <person name="Banfield J.F."/>
        </authorList>
    </citation>
    <scope>NUCLEOTIDE SEQUENCE [LARGE SCALE GENOMIC DNA]</scope>
    <source>
        <strain evidence="3">S2_005_003_R2_41</strain>
    </source>
</reference>
<dbReference type="Pfam" id="PF02350">
    <property type="entry name" value="Epimerase_2"/>
    <property type="match status" value="1"/>
</dbReference>
<accession>A0A2W5QGY8</accession>
<proteinExistence type="inferred from homology"/>
<comment type="similarity">
    <text evidence="1">Belongs to the UDP-N-acetylglucosamine 2-epimerase family.</text>
</comment>
<evidence type="ECO:0000256" key="1">
    <source>
        <dbReference type="RuleBase" id="RU003513"/>
    </source>
</evidence>
<dbReference type="NCBIfam" id="TIGR00236">
    <property type="entry name" value="wecB"/>
    <property type="match status" value="1"/>
</dbReference>
<dbReference type="SUPFAM" id="SSF53756">
    <property type="entry name" value="UDP-Glycosyltransferase/glycogen phosphorylase"/>
    <property type="match status" value="1"/>
</dbReference>
<dbReference type="EMBL" id="QFPP01000078">
    <property type="protein sequence ID" value="PZQ75689.1"/>
    <property type="molecule type" value="Genomic_DNA"/>
</dbReference>
<dbReference type="Gene3D" id="3.40.50.2000">
    <property type="entry name" value="Glycogen Phosphorylase B"/>
    <property type="match status" value="2"/>
</dbReference>
<evidence type="ECO:0000313" key="4">
    <source>
        <dbReference type="Proteomes" id="UP000249135"/>
    </source>
</evidence>